<dbReference type="AlphaFoldDB" id="A0A1I4ZV65"/>
<name>A0A1I4ZV65_9GAMM</name>
<dbReference type="EMBL" id="FOVF01000029">
    <property type="protein sequence ID" value="SFN54111.1"/>
    <property type="molecule type" value="Genomic_DNA"/>
</dbReference>
<evidence type="ECO:0000313" key="1">
    <source>
        <dbReference type="EMBL" id="SFN54111.1"/>
    </source>
</evidence>
<keyword evidence="2" id="KW-1185">Reference proteome</keyword>
<dbReference type="Proteomes" id="UP000198575">
    <property type="component" value="Unassembled WGS sequence"/>
</dbReference>
<gene>
    <name evidence="1" type="ORF">SAMN05216289_12931</name>
</gene>
<accession>A0A1I4ZV65</accession>
<organism evidence="1 2">
    <name type="scientific">Dokdonella immobilis</name>
    <dbReference type="NCBI Taxonomy" id="578942"/>
    <lineage>
        <taxon>Bacteria</taxon>
        <taxon>Pseudomonadati</taxon>
        <taxon>Pseudomonadota</taxon>
        <taxon>Gammaproteobacteria</taxon>
        <taxon>Lysobacterales</taxon>
        <taxon>Rhodanobacteraceae</taxon>
        <taxon>Dokdonella</taxon>
    </lineage>
</organism>
<sequence>MSVKTTAQPVRRSLSEGGFAESANLEEAMKANLGGLGYGG</sequence>
<reference evidence="1 2" key="1">
    <citation type="submission" date="2016-10" db="EMBL/GenBank/DDBJ databases">
        <authorList>
            <person name="de Groot N.N."/>
        </authorList>
    </citation>
    <scope>NUCLEOTIDE SEQUENCE [LARGE SCALE GENOMIC DNA]</scope>
    <source>
        <strain evidence="1 2">CGMCC 1.7659</strain>
    </source>
</reference>
<evidence type="ECO:0000313" key="2">
    <source>
        <dbReference type="Proteomes" id="UP000198575"/>
    </source>
</evidence>
<protein>
    <submittedName>
        <fullName evidence="1">Uncharacterized protein</fullName>
    </submittedName>
</protein>
<proteinExistence type="predicted"/>